<keyword evidence="2" id="KW-1185">Reference proteome</keyword>
<gene>
    <name evidence="1" type="ORF">OS493_019315</name>
</gene>
<comment type="caution">
    <text evidence="1">The sequence shown here is derived from an EMBL/GenBank/DDBJ whole genome shotgun (WGS) entry which is preliminary data.</text>
</comment>
<proteinExistence type="predicted"/>
<organism evidence="1 2">
    <name type="scientific">Desmophyllum pertusum</name>
    <dbReference type="NCBI Taxonomy" id="174260"/>
    <lineage>
        <taxon>Eukaryota</taxon>
        <taxon>Metazoa</taxon>
        <taxon>Cnidaria</taxon>
        <taxon>Anthozoa</taxon>
        <taxon>Hexacorallia</taxon>
        <taxon>Scleractinia</taxon>
        <taxon>Caryophylliina</taxon>
        <taxon>Caryophylliidae</taxon>
        <taxon>Desmophyllum</taxon>
    </lineage>
</organism>
<evidence type="ECO:0000313" key="1">
    <source>
        <dbReference type="EMBL" id="KAJ7391184.1"/>
    </source>
</evidence>
<evidence type="ECO:0000313" key="2">
    <source>
        <dbReference type="Proteomes" id="UP001163046"/>
    </source>
</evidence>
<dbReference type="EMBL" id="MU825407">
    <property type="protein sequence ID" value="KAJ7391184.1"/>
    <property type="molecule type" value="Genomic_DNA"/>
</dbReference>
<accession>A0A9X0DAR5</accession>
<dbReference type="AlphaFoldDB" id="A0A9X0DAR5"/>
<sequence>MATFSLAFCTRWFGAMKLQLTAPIRPTSKIVCQRIRQIIMSTSSVHNSDILNCQMHGSTLYAS</sequence>
<protein>
    <submittedName>
        <fullName evidence="1">Uncharacterized protein</fullName>
    </submittedName>
</protein>
<dbReference type="Proteomes" id="UP001163046">
    <property type="component" value="Unassembled WGS sequence"/>
</dbReference>
<reference evidence="1" key="1">
    <citation type="submission" date="2023-01" db="EMBL/GenBank/DDBJ databases">
        <title>Genome assembly of the deep-sea coral Lophelia pertusa.</title>
        <authorList>
            <person name="Herrera S."/>
            <person name="Cordes E."/>
        </authorList>
    </citation>
    <scope>NUCLEOTIDE SEQUENCE</scope>
    <source>
        <strain evidence="1">USNM1676648</strain>
        <tissue evidence="1">Polyp</tissue>
    </source>
</reference>
<name>A0A9X0DAR5_9CNID</name>